<keyword evidence="12" id="KW-1185">Reference proteome</keyword>
<dbReference type="Proteomes" id="UP000000771">
    <property type="component" value="Chromosome"/>
</dbReference>
<dbReference type="InterPro" id="IPR044298">
    <property type="entry name" value="MIG/MutY"/>
</dbReference>
<dbReference type="Gene3D" id="1.10.10.10">
    <property type="entry name" value="Winged helix-like DNA-binding domain superfamily/Winged helix DNA-binding domain"/>
    <property type="match status" value="1"/>
</dbReference>
<dbReference type="InterPro" id="IPR036388">
    <property type="entry name" value="WH-like_DNA-bd_sf"/>
</dbReference>
<dbReference type="Gene3D" id="1.10.340.30">
    <property type="entry name" value="Hypothetical protein, domain 2"/>
    <property type="match status" value="1"/>
</dbReference>
<sequence>MVGVPGDSLDESRLEALRRDLGQVDLRPLPWRARPCDPWHVLVAETMLVQTQVARVEETFVAFIERFPTPRALADGGLVAALESWGRLGYYRRAERLWRAAVVIVETWAGACPVGEDALRALPGVGRYVARAVAVQCGGLAALPIDTNARRVLVRALLGAPASDSILEQVGCELVNGCDADRLTQAVFDVGALRCRAAPQCDACELRRSCRTHREGLTDPWVSRHRQGPYVGSLREARARVLRALLAGPQSLRDLERHSGVDDHRLEAALRGLRADGLVETDGQERWWVPERPR</sequence>
<evidence type="ECO:0000313" key="11">
    <source>
        <dbReference type="EMBL" id="ACU54263.1"/>
    </source>
</evidence>
<dbReference type="SUPFAM" id="SSF46785">
    <property type="entry name" value="Winged helix' DNA-binding domain"/>
    <property type="match status" value="1"/>
</dbReference>
<dbReference type="GO" id="GO:0035485">
    <property type="term" value="F:adenine/guanine mispair binding"/>
    <property type="evidence" value="ECO:0007669"/>
    <property type="project" value="TreeGrafter"/>
</dbReference>
<dbReference type="InterPro" id="IPR036390">
    <property type="entry name" value="WH_DNA-bd_sf"/>
</dbReference>
<feature type="domain" description="HhH-GPD" evidence="10">
    <location>
        <begin position="47"/>
        <end position="193"/>
    </location>
</feature>
<keyword evidence="4" id="KW-0227">DNA damage</keyword>
<dbReference type="InterPro" id="IPR011257">
    <property type="entry name" value="DNA_glycosylase"/>
</dbReference>
<dbReference type="EMBL" id="CP001631">
    <property type="protein sequence ID" value="ACU54263.1"/>
    <property type="molecule type" value="Genomic_DNA"/>
</dbReference>
<evidence type="ECO:0000256" key="3">
    <source>
        <dbReference type="ARBA" id="ARBA00022723"/>
    </source>
</evidence>
<dbReference type="STRING" id="525909.Afer_1337"/>
<evidence type="ECO:0000256" key="4">
    <source>
        <dbReference type="ARBA" id="ARBA00022763"/>
    </source>
</evidence>
<keyword evidence="6" id="KW-0408">Iron</keyword>
<evidence type="ECO:0000256" key="7">
    <source>
        <dbReference type="ARBA" id="ARBA00023014"/>
    </source>
</evidence>
<dbReference type="Pfam" id="PF00730">
    <property type="entry name" value="HhH-GPD"/>
    <property type="match status" value="1"/>
</dbReference>
<evidence type="ECO:0000256" key="9">
    <source>
        <dbReference type="ARBA" id="ARBA00023295"/>
    </source>
</evidence>
<dbReference type="SUPFAM" id="SSF48150">
    <property type="entry name" value="DNA-glycosylase"/>
    <property type="match status" value="1"/>
</dbReference>
<dbReference type="GO" id="GO:0032357">
    <property type="term" value="F:oxidized purine DNA binding"/>
    <property type="evidence" value="ECO:0007669"/>
    <property type="project" value="TreeGrafter"/>
</dbReference>
<keyword evidence="7" id="KW-0411">Iron-sulfur</keyword>
<evidence type="ECO:0000256" key="8">
    <source>
        <dbReference type="ARBA" id="ARBA00023204"/>
    </source>
</evidence>
<dbReference type="GO" id="GO:0006284">
    <property type="term" value="P:base-excision repair"/>
    <property type="evidence" value="ECO:0007669"/>
    <property type="project" value="InterPro"/>
</dbReference>
<evidence type="ECO:0000313" key="12">
    <source>
        <dbReference type="Proteomes" id="UP000000771"/>
    </source>
</evidence>
<dbReference type="GO" id="GO:0006298">
    <property type="term" value="P:mismatch repair"/>
    <property type="evidence" value="ECO:0007669"/>
    <property type="project" value="TreeGrafter"/>
</dbReference>
<dbReference type="InterPro" id="IPR003265">
    <property type="entry name" value="HhH-GPD_domain"/>
</dbReference>
<dbReference type="GO" id="GO:0051536">
    <property type="term" value="F:iron-sulfur cluster binding"/>
    <property type="evidence" value="ECO:0007669"/>
    <property type="project" value="UniProtKB-KW"/>
</dbReference>
<keyword evidence="8" id="KW-0234">DNA repair</keyword>
<proteinExistence type="inferred from homology"/>
<comment type="cofactor">
    <cofactor evidence="1">
        <name>[4Fe-4S] cluster</name>
        <dbReference type="ChEBI" id="CHEBI:49883"/>
    </cofactor>
</comment>
<comment type="similarity">
    <text evidence="2">Belongs to the Nth/MutY family.</text>
</comment>
<protein>
    <submittedName>
        <fullName evidence="11">HhH-GPD family protein</fullName>
    </submittedName>
</protein>
<dbReference type="InterPro" id="IPR023170">
    <property type="entry name" value="HhH_base_excis_C"/>
</dbReference>
<keyword evidence="5" id="KW-0378">Hydrolase</keyword>
<dbReference type="HOGENOM" id="CLU_012862_2_0_11"/>
<gene>
    <name evidence="11" type="ordered locus">Afer_1337</name>
</gene>
<organism evidence="11 12">
    <name type="scientific">Acidimicrobium ferrooxidans (strain DSM 10331 / JCM 15462 / NBRC 103882 / ICP)</name>
    <dbReference type="NCBI Taxonomy" id="525909"/>
    <lineage>
        <taxon>Bacteria</taxon>
        <taxon>Bacillati</taxon>
        <taxon>Actinomycetota</taxon>
        <taxon>Acidimicrobiia</taxon>
        <taxon>Acidimicrobiales</taxon>
        <taxon>Acidimicrobiaceae</taxon>
        <taxon>Acidimicrobium</taxon>
    </lineage>
</organism>
<evidence type="ECO:0000256" key="1">
    <source>
        <dbReference type="ARBA" id="ARBA00001966"/>
    </source>
</evidence>
<dbReference type="Gene3D" id="1.10.1670.10">
    <property type="entry name" value="Helix-hairpin-Helix base-excision DNA repair enzymes (C-terminal)"/>
    <property type="match status" value="1"/>
</dbReference>
<evidence type="ECO:0000256" key="5">
    <source>
        <dbReference type="ARBA" id="ARBA00022801"/>
    </source>
</evidence>
<dbReference type="GO" id="GO:0034039">
    <property type="term" value="F:8-oxo-7,8-dihydroguanine DNA N-glycosylase activity"/>
    <property type="evidence" value="ECO:0007669"/>
    <property type="project" value="TreeGrafter"/>
</dbReference>
<dbReference type="AlphaFoldDB" id="C7LZV5"/>
<accession>C7LZV5</accession>
<dbReference type="eggNOG" id="COG1194">
    <property type="taxonomic scope" value="Bacteria"/>
</dbReference>
<reference evidence="11 12" key="1">
    <citation type="journal article" date="2009" name="Stand. Genomic Sci.">
        <title>Complete genome sequence of Acidimicrobium ferrooxidans type strain (ICP).</title>
        <authorList>
            <person name="Clum A."/>
            <person name="Nolan M."/>
            <person name="Lang E."/>
            <person name="Glavina Del Rio T."/>
            <person name="Tice H."/>
            <person name="Copeland A."/>
            <person name="Cheng J.F."/>
            <person name="Lucas S."/>
            <person name="Chen F."/>
            <person name="Bruce D."/>
            <person name="Goodwin L."/>
            <person name="Pitluck S."/>
            <person name="Ivanova N."/>
            <person name="Mavrommatis K."/>
            <person name="Mikhailova N."/>
            <person name="Pati A."/>
            <person name="Chen A."/>
            <person name="Palaniappan K."/>
            <person name="Goker M."/>
            <person name="Spring S."/>
            <person name="Land M."/>
            <person name="Hauser L."/>
            <person name="Chang Y.J."/>
            <person name="Jeffries C.C."/>
            <person name="Chain P."/>
            <person name="Bristow J."/>
            <person name="Eisen J.A."/>
            <person name="Markowitz V."/>
            <person name="Hugenholtz P."/>
            <person name="Kyrpides N.C."/>
            <person name="Klenk H.P."/>
            <person name="Lapidus A."/>
        </authorList>
    </citation>
    <scope>NUCLEOTIDE SEQUENCE [LARGE SCALE GENOMIC DNA]</scope>
    <source>
        <strain evidence="12">DSM 10331 / JCM 15462 / NBRC 103882 / ICP</strain>
    </source>
</reference>
<name>C7LZV5_ACIFD</name>
<keyword evidence="9" id="KW-0326">Glycosidase</keyword>
<evidence type="ECO:0000259" key="10">
    <source>
        <dbReference type="SMART" id="SM00478"/>
    </source>
</evidence>
<evidence type="ECO:0000256" key="2">
    <source>
        <dbReference type="ARBA" id="ARBA00008343"/>
    </source>
</evidence>
<dbReference type="SMART" id="SM00478">
    <property type="entry name" value="ENDO3c"/>
    <property type="match status" value="1"/>
</dbReference>
<dbReference type="KEGG" id="afo:Afer_1337"/>
<dbReference type="PANTHER" id="PTHR42944">
    <property type="entry name" value="ADENINE DNA GLYCOSYLASE"/>
    <property type="match status" value="1"/>
</dbReference>
<dbReference type="CDD" id="cd00056">
    <property type="entry name" value="ENDO3c"/>
    <property type="match status" value="1"/>
</dbReference>
<dbReference type="GO" id="GO:0000701">
    <property type="term" value="F:purine-specific mismatch base pair DNA N-glycosylase activity"/>
    <property type="evidence" value="ECO:0007669"/>
    <property type="project" value="TreeGrafter"/>
</dbReference>
<evidence type="ECO:0000256" key="6">
    <source>
        <dbReference type="ARBA" id="ARBA00023004"/>
    </source>
</evidence>
<dbReference type="PANTHER" id="PTHR42944:SF1">
    <property type="entry name" value="ADENINE DNA GLYCOSYLASE"/>
    <property type="match status" value="1"/>
</dbReference>
<dbReference type="GO" id="GO:0046872">
    <property type="term" value="F:metal ion binding"/>
    <property type="evidence" value="ECO:0007669"/>
    <property type="project" value="UniProtKB-KW"/>
</dbReference>
<keyword evidence="3" id="KW-0479">Metal-binding</keyword>